<proteinExistence type="predicted"/>
<organism evidence="1 2">
    <name type="scientific">Ceratodon purpureus</name>
    <name type="common">Fire moss</name>
    <name type="synonym">Dicranum purpureum</name>
    <dbReference type="NCBI Taxonomy" id="3225"/>
    <lineage>
        <taxon>Eukaryota</taxon>
        <taxon>Viridiplantae</taxon>
        <taxon>Streptophyta</taxon>
        <taxon>Embryophyta</taxon>
        <taxon>Bryophyta</taxon>
        <taxon>Bryophytina</taxon>
        <taxon>Bryopsida</taxon>
        <taxon>Dicranidae</taxon>
        <taxon>Pseudoditrichales</taxon>
        <taxon>Ditrichaceae</taxon>
        <taxon>Ceratodon</taxon>
    </lineage>
</organism>
<dbReference type="Proteomes" id="UP000822688">
    <property type="component" value="Chromosome 3"/>
</dbReference>
<sequence>MRPILRTKFPGVTLIRTCSRGGEQWHCGSVGGVELAVVVTVREFVVVAVARSLLLLRLLPAVRAPEFYDACEGRVALPDLALRCRPPQLSVDPRRVSFGAVLRKFENQNMRCRYQI</sequence>
<gene>
    <name evidence="1" type="ORF">KC19_3G047900</name>
</gene>
<dbReference type="AlphaFoldDB" id="A0A8T0III5"/>
<accession>A0A8T0III5</accession>
<evidence type="ECO:0000313" key="2">
    <source>
        <dbReference type="Proteomes" id="UP000822688"/>
    </source>
</evidence>
<protein>
    <submittedName>
        <fullName evidence="1">Uncharacterized protein</fullName>
    </submittedName>
</protein>
<evidence type="ECO:0000313" key="1">
    <source>
        <dbReference type="EMBL" id="KAG0582273.1"/>
    </source>
</evidence>
<reference evidence="1" key="1">
    <citation type="submission" date="2020-06" db="EMBL/GenBank/DDBJ databases">
        <title>WGS assembly of Ceratodon purpureus strain R40.</title>
        <authorList>
            <person name="Carey S.B."/>
            <person name="Jenkins J."/>
            <person name="Shu S."/>
            <person name="Lovell J.T."/>
            <person name="Sreedasyam A."/>
            <person name="Maumus F."/>
            <person name="Tiley G.P."/>
            <person name="Fernandez-Pozo N."/>
            <person name="Barry K."/>
            <person name="Chen C."/>
            <person name="Wang M."/>
            <person name="Lipzen A."/>
            <person name="Daum C."/>
            <person name="Saski C.A."/>
            <person name="Payton A.C."/>
            <person name="Mcbreen J.C."/>
            <person name="Conrad R.E."/>
            <person name="Kollar L.M."/>
            <person name="Olsson S."/>
            <person name="Huttunen S."/>
            <person name="Landis J.B."/>
            <person name="Wickett N.J."/>
            <person name="Johnson M.G."/>
            <person name="Rensing S.A."/>
            <person name="Grimwood J."/>
            <person name="Schmutz J."/>
            <person name="Mcdaniel S.F."/>
        </authorList>
    </citation>
    <scope>NUCLEOTIDE SEQUENCE</scope>
    <source>
        <strain evidence="1">R40</strain>
    </source>
</reference>
<keyword evidence="2" id="KW-1185">Reference proteome</keyword>
<name>A0A8T0III5_CERPU</name>
<dbReference type="EMBL" id="CM026423">
    <property type="protein sequence ID" value="KAG0582273.1"/>
    <property type="molecule type" value="Genomic_DNA"/>
</dbReference>
<comment type="caution">
    <text evidence="1">The sequence shown here is derived from an EMBL/GenBank/DDBJ whole genome shotgun (WGS) entry which is preliminary data.</text>
</comment>